<dbReference type="InterPro" id="IPR036097">
    <property type="entry name" value="HisK_dim/P_sf"/>
</dbReference>
<accession>A0A4Z0BEE6</accession>
<evidence type="ECO:0000313" key="2">
    <source>
        <dbReference type="Proteomes" id="UP000297839"/>
    </source>
</evidence>
<dbReference type="Gene3D" id="1.10.287.130">
    <property type="match status" value="1"/>
</dbReference>
<evidence type="ECO:0000313" key="1">
    <source>
        <dbReference type="EMBL" id="TFY97682.1"/>
    </source>
</evidence>
<dbReference type="AlphaFoldDB" id="A0A4Z0BEE6"/>
<name>A0A4Z0BEE6_9BURK</name>
<dbReference type="RefSeq" id="WP_135251234.1">
    <property type="nucleotide sequence ID" value="NZ_SMLK01000007.1"/>
</dbReference>
<comment type="caution">
    <text evidence="1">The sequence shown here is derived from an EMBL/GenBank/DDBJ whole genome shotgun (WGS) entry which is preliminary data.</text>
</comment>
<sequence>MNETSTFESVEQGDLDGRCRRLELALRDRDELLARLDHDLRNRLGTLSVAADVLEAMPPGSAAAGEAREVIARQARILTARLNEWLPQLDRERLRARP</sequence>
<protein>
    <recommendedName>
        <fullName evidence="3">Signal transduction histidine kinase dimerisation/phosphoacceptor domain-containing protein</fullName>
    </recommendedName>
</protein>
<reference evidence="1 2" key="1">
    <citation type="submission" date="2019-03" db="EMBL/GenBank/DDBJ databases">
        <title>Ramlibacter sp. 18x22-1, whole genome shotgun sequence.</title>
        <authorList>
            <person name="Zhang X."/>
            <person name="Feng G."/>
            <person name="Zhu H."/>
        </authorList>
    </citation>
    <scope>NUCLEOTIDE SEQUENCE [LARGE SCALE GENOMIC DNA]</scope>
    <source>
        <strain evidence="1 2">18x22-1</strain>
    </source>
</reference>
<organism evidence="1 2">
    <name type="scientific">Ramlibacter humi</name>
    <dbReference type="NCBI Taxonomy" id="2530451"/>
    <lineage>
        <taxon>Bacteria</taxon>
        <taxon>Pseudomonadati</taxon>
        <taxon>Pseudomonadota</taxon>
        <taxon>Betaproteobacteria</taxon>
        <taxon>Burkholderiales</taxon>
        <taxon>Comamonadaceae</taxon>
        <taxon>Ramlibacter</taxon>
    </lineage>
</organism>
<keyword evidence="2" id="KW-1185">Reference proteome</keyword>
<dbReference type="EMBL" id="SMLK01000007">
    <property type="protein sequence ID" value="TFY97682.1"/>
    <property type="molecule type" value="Genomic_DNA"/>
</dbReference>
<proteinExistence type="predicted"/>
<gene>
    <name evidence="1" type="ORF">EZ216_18325</name>
</gene>
<dbReference type="GO" id="GO:0000155">
    <property type="term" value="F:phosphorelay sensor kinase activity"/>
    <property type="evidence" value="ECO:0007669"/>
    <property type="project" value="InterPro"/>
</dbReference>
<evidence type="ECO:0008006" key="3">
    <source>
        <dbReference type="Google" id="ProtNLM"/>
    </source>
</evidence>
<dbReference type="Proteomes" id="UP000297839">
    <property type="component" value="Unassembled WGS sequence"/>
</dbReference>
<dbReference type="SUPFAM" id="SSF47384">
    <property type="entry name" value="Homodimeric domain of signal transducing histidine kinase"/>
    <property type="match status" value="1"/>
</dbReference>